<comment type="caution">
    <text evidence="2">The sequence shown here is derived from an EMBL/GenBank/DDBJ whole genome shotgun (WGS) entry which is preliminary data.</text>
</comment>
<evidence type="ECO:0000313" key="2">
    <source>
        <dbReference type="EMBL" id="MBB5870499.1"/>
    </source>
</evidence>
<feature type="region of interest" description="Disordered" evidence="1">
    <location>
        <begin position="41"/>
        <end position="75"/>
    </location>
</feature>
<reference evidence="2 3" key="1">
    <citation type="submission" date="2020-08" db="EMBL/GenBank/DDBJ databases">
        <title>Sequencing the genomes of 1000 actinobacteria strains.</title>
        <authorList>
            <person name="Klenk H.-P."/>
        </authorList>
    </citation>
    <scope>NUCLEOTIDE SEQUENCE [LARGE SCALE GENOMIC DNA]</scope>
    <source>
        <strain evidence="2 3">DSM 45362</strain>
    </source>
</reference>
<keyword evidence="3" id="KW-1185">Reference proteome</keyword>
<feature type="compositionally biased region" description="Gly residues" evidence="1">
    <location>
        <begin position="50"/>
        <end position="75"/>
    </location>
</feature>
<dbReference type="RefSeq" id="WP_184837934.1">
    <property type="nucleotide sequence ID" value="NZ_JACHMN010000002.1"/>
</dbReference>
<dbReference type="Proteomes" id="UP000587527">
    <property type="component" value="Unassembled WGS sequence"/>
</dbReference>
<organism evidence="2 3">
    <name type="scientific">Allocatelliglobosispora scoriae</name>
    <dbReference type="NCBI Taxonomy" id="643052"/>
    <lineage>
        <taxon>Bacteria</taxon>
        <taxon>Bacillati</taxon>
        <taxon>Actinomycetota</taxon>
        <taxon>Actinomycetes</taxon>
        <taxon>Micromonosporales</taxon>
        <taxon>Micromonosporaceae</taxon>
        <taxon>Allocatelliglobosispora</taxon>
    </lineage>
</organism>
<dbReference type="AlphaFoldDB" id="A0A841BTL2"/>
<proteinExistence type="predicted"/>
<gene>
    <name evidence="2" type="ORF">F4553_003878</name>
</gene>
<accession>A0A841BTL2</accession>
<evidence type="ECO:0000313" key="3">
    <source>
        <dbReference type="Proteomes" id="UP000587527"/>
    </source>
</evidence>
<protein>
    <submittedName>
        <fullName evidence="2">Uncharacterized protein</fullName>
    </submittedName>
</protein>
<evidence type="ECO:0000256" key="1">
    <source>
        <dbReference type="SAM" id="MobiDB-lite"/>
    </source>
</evidence>
<name>A0A841BTL2_9ACTN</name>
<sequence>MGMPVRMPGGGPVGAERGGAVVAWRALAGLAGGMVVGTRRAGRADDASGGADGRPGRRGGWSCGGGGGGAKCGGG</sequence>
<dbReference type="EMBL" id="JACHMN010000002">
    <property type="protein sequence ID" value="MBB5870499.1"/>
    <property type="molecule type" value="Genomic_DNA"/>
</dbReference>